<protein>
    <submittedName>
        <fullName evidence="2">Uncharacterized protein</fullName>
    </submittedName>
</protein>
<evidence type="ECO:0000313" key="2">
    <source>
        <dbReference type="EMBL" id="MET3558782.1"/>
    </source>
</evidence>
<dbReference type="RefSeq" id="WP_354365904.1">
    <property type="nucleotide sequence ID" value="NZ_JBEPLO010000023.1"/>
</dbReference>
<dbReference type="EMBL" id="JBEPLO010000023">
    <property type="protein sequence ID" value="MET3558782.1"/>
    <property type="molecule type" value="Genomic_DNA"/>
</dbReference>
<evidence type="ECO:0000313" key="3">
    <source>
        <dbReference type="Proteomes" id="UP001549122"/>
    </source>
</evidence>
<dbReference type="Proteomes" id="UP001549122">
    <property type="component" value="Unassembled WGS sequence"/>
</dbReference>
<keyword evidence="1" id="KW-0472">Membrane</keyword>
<proteinExistence type="predicted"/>
<feature type="transmembrane region" description="Helical" evidence="1">
    <location>
        <begin position="44"/>
        <end position="63"/>
    </location>
</feature>
<keyword evidence="1" id="KW-1133">Transmembrane helix</keyword>
<evidence type="ECO:0000256" key="1">
    <source>
        <dbReference type="SAM" id="Phobius"/>
    </source>
</evidence>
<reference evidence="2 3" key="1">
    <citation type="submission" date="2024-06" db="EMBL/GenBank/DDBJ databases">
        <title>Genomic Encyclopedia of Type Strains, Phase IV (KMG-IV): sequencing the most valuable type-strain genomes for metagenomic binning, comparative biology and taxonomic classification.</title>
        <authorList>
            <person name="Goeker M."/>
        </authorList>
    </citation>
    <scope>NUCLEOTIDE SEQUENCE [LARGE SCALE GENOMIC DNA]</scope>
    <source>
        <strain evidence="2 3">DSM 28303</strain>
    </source>
</reference>
<keyword evidence="3" id="KW-1185">Reference proteome</keyword>
<organism evidence="2 3">
    <name type="scientific">Streptococcus rupicaprae</name>
    <dbReference type="NCBI Taxonomy" id="759619"/>
    <lineage>
        <taxon>Bacteria</taxon>
        <taxon>Bacillati</taxon>
        <taxon>Bacillota</taxon>
        <taxon>Bacilli</taxon>
        <taxon>Lactobacillales</taxon>
        <taxon>Streptococcaceae</taxon>
        <taxon>Streptococcus</taxon>
    </lineage>
</organism>
<feature type="transmembrane region" description="Helical" evidence="1">
    <location>
        <begin position="5"/>
        <end position="24"/>
    </location>
</feature>
<name>A0ABV2FJS4_9STRE</name>
<keyword evidence="1" id="KW-0812">Transmembrane</keyword>
<accession>A0ABV2FJS4</accession>
<gene>
    <name evidence="2" type="ORF">ABID29_001910</name>
</gene>
<comment type="caution">
    <text evidence="2">The sequence shown here is derived from an EMBL/GenBank/DDBJ whole genome shotgun (WGS) entry which is preliminary data.</text>
</comment>
<sequence length="428" mass="50843">MFKKFFKILLYLFVIAIALLLPLFRDYNSLAASVYNFISMANKNYYEVVLSALAILITFLIFSSQNEKERNIRYEDEQRRNDREEKEYLENREKRFASVRPYFIVEKDNTVAKAKIKIFMEDNVPLENILVCERRLSDKEAEVRTQIIGTKNSGDYLYEFSLKDLEMIIVKCTTYFDEEIYFQYYTGDITIHYRIVENDEDLNYSKSLGRLYLSDYLIEQEEKYEPKDKSTEIYKENIYSVAWEKVAKKRFSRYRSQILESIVADRVFTGNKNLEILGVIEKDNIGEILGASITYLRNHHSDFSNEITIQLLETIKKYINDYWYTKCTVLSEERRYYFKGNLSNTPLLEKYSTLFDESVDAKIMTNNINDIILLAKKGYFSDFLLRNLEVYLNEHVEIASERIGFENEMGLVYDKIRTDIKQILSKML</sequence>